<evidence type="ECO:0000256" key="1">
    <source>
        <dbReference type="ARBA" id="ARBA00004255"/>
    </source>
</evidence>
<organism evidence="5 6">
    <name type="scientific">Cellulomonas wangleii</name>
    <dbReference type="NCBI Taxonomy" id="2816956"/>
    <lineage>
        <taxon>Bacteria</taxon>
        <taxon>Bacillati</taxon>
        <taxon>Actinomycetota</taxon>
        <taxon>Actinomycetes</taxon>
        <taxon>Micrococcales</taxon>
        <taxon>Cellulomonadaceae</taxon>
        <taxon>Cellulomonas</taxon>
    </lineage>
</organism>
<dbReference type="RefSeq" id="WP_207341743.1">
    <property type="nucleotide sequence ID" value="NZ_CP074405.1"/>
</dbReference>
<dbReference type="Pfam" id="PF05719">
    <property type="entry name" value="GPP34"/>
    <property type="match status" value="1"/>
</dbReference>
<comment type="subcellular location">
    <subcellularLocation>
        <location evidence="1">Golgi apparatus membrane</location>
        <topology evidence="1">Peripheral membrane protein</topology>
        <orientation evidence="1">Cytoplasmic side</orientation>
    </subcellularLocation>
</comment>
<keyword evidence="3" id="KW-0446">Lipid-binding</keyword>
<evidence type="ECO:0000256" key="4">
    <source>
        <dbReference type="ARBA" id="ARBA00023136"/>
    </source>
</evidence>
<keyword evidence="4" id="KW-0472">Membrane</keyword>
<accession>A0ABX8DA41</accession>
<evidence type="ECO:0000256" key="2">
    <source>
        <dbReference type="ARBA" id="ARBA00023034"/>
    </source>
</evidence>
<name>A0ABX8DA41_9CELL</name>
<keyword evidence="2" id="KW-0333">Golgi apparatus</keyword>
<evidence type="ECO:0000313" key="6">
    <source>
        <dbReference type="Proteomes" id="UP000677804"/>
    </source>
</evidence>
<proteinExistence type="predicted"/>
<dbReference type="EMBL" id="CP074405">
    <property type="protein sequence ID" value="QVI62637.1"/>
    <property type="molecule type" value="Genomic_DNA"/>
</dbReference>
<dbReference type="Proteomes" id="UP000677804">
    <property type="component" value="Chromosome"/>
</dbReference>
<evidence type="ECO:0000313" key="5">
    <source>
        <dbReference type="EMBL" id="QVI62637.1"/>
    </source>
</evidence>
<protein>
    <submittedName>
        <fullName evidence="5">GPP34 family phosphoprotein</fullName>
    </submittedName>
</protein>
<dbReference type="Gene3D" id="1.10.3630.10">
    <property type="entry name" value="yeast vps74-n-term truncation variant domain like"/>
    <property type="match status" value="1"/>
</dbReference>
<evidence type="ECO:0000256" key="3">
    <source>
        <dbReference type="ARBA" id="ARBA00023121"/>
    </source>
</evidence>
<gene>
    <name evidence="5" type="ORF">KG103_01415</name>
</gene>
<keyword evidence="6" id="KW-1185">Reference proteome</keyword>
<dbReference type="InterPro" id="IPR038261">
    <property type="entry name" value="GPP34-like_sf"/>
</dbReference>
<reference evidence="5 6" key="1">
    <citation type="submission" date="2021-05" db="EMBL/GenBank/DDBJ databases">
        <title>Novel species in genus Cellulomonas.</title>
        <authorList>
            <person name="Zhang G."/>
        </authorList>
    </citation>
    <scope>NUCLEOTIDE SEQUENCE [LARGE SCALE GENOMIC DNA]</scope>
    <source>
        <strain evidence="6">zg-ZUI222</strain>
    </source>
</reference>
<sequence>MLMAEDVLLLLTDDTTGRSLVDGTRRDIAVAGAVIAELAAAGRLEAVTAGGVLRRTTLQVVPGPAVGDDVLDEALARVGAGNGSPAAVLDRIRKGLRERLYARLVERGVLRAQEGRVLGIFPTSSWPAVDGLHEAEVRRGLHEVLVAGRAPTPHEASVVALLSAVDALPKVLPGTGLPNRELRARGKRVAEGDVGGEAARKAWEAVQATAAAAGAATAVAASS</sequence>
<dbReference type="InterPro" id="IPR008628">
    <property type="entry name" value="GPP34-like"/>
</dbReference>